<proteinExistence type="predicted"/>
<feature type="compositionally biased region" description="Low complexity" evidence="1">
    <location>
        <begin position="126"/>
        <end position="157"/>
    </location>
</feature>
<dbReference type="RefSeq" id="XP_066828479.1">
    <property type="nucleotide sequence ID" value="XM_066971441.1"/>
</dbReference>
<evidence type="ECO:0000313" key="2">
    <source>
        <dbReference type="EMBL" id="CAK9437123.1"/>
    </source>
</evidence>
<reference evidence="2 3" key="1">
    <citation type="submission" date="2024-03" db="EMBL/GenBank/DDBJ databases">
        <authorList>
            <person name="Brejova B."/>
        </authorList>
    </citation>
    <scope>NUCLEOTIDE SEQUENCE [LARGE SCALE GENOMIC DNA]</scope>
    <source>
        <strain evidence="2 3">CBS 14171</strain>
    </source>
</reference>
<protein>
    <recommendedName>
        <fullName evidence="4">White-opaque regulator 3</fullName>
    </recommendedName>
</protein>
<feature type="region of interest" description="Disordered" evidence="1">
    <location>
        <begin position="204"/>
        <end position="246"/>
    </location>
</feature>
<feature type="compositionally biased region" description="Gly residues" evidence="1">
    <location>
        <begin position="217"/>
        <end position="226"/>
    </location>
</feature>
<feature type="compositionally biased region" description="Polar residues" evidence="1">
    <location>
        <begin position="61"/>
        <end position="76"/>
    </location>
</feature>
<feature type="compositionally biased region" description="Polar residues" evidence="1">
    <location>
        <begin position="602"/>
        <end position="612"/>
    </location>
</feature>
<evidence type="ECO:0000256" key="1">
    <source>
        <dbReference type="SAM" id="MobiDB-lite"/>
    </source>
</evidence>
<organism evidence="2 3">
    <name type="scientific">Lodderomyces beijingensis</name>
    <dbReference type="NCBI Taxonomy" id="1775926"/>
    <lineage>
        <taxon>Eukaryota</taxon>
        <taxon>Fungi</taxon>
        <taxon>Dikarya</taxon>
        <taxon>Ascomycota</taxon>
        <taxon>Saccharomycotina</taxon>
        <taxon>Pichiomycetes</taxon>
        <taxon>Debaryomycetaceae</taxon>
        <taxon>Candida/Lodderomyces clade</taxon>
        <taxon>Lodderomyces</taxon>
    </lineage>
</organism>
<feature type="region of interest" description="Disordered" evidence="1">
    <location>
        <begin position="114"/>
        <end position="179"/>
    </location>
</feature>
<dbReference type="GeneID" id="92206737"/>
<feature type="compositionally biased region" description="Polar residues" evidence="1">
    <location>
        <begin position="9"/>
        <end position="52"/>
    </location>
</feature>
<feature type="region of interest" description="Disordered" evidence="1">
    <location>
        <begin position="1"/>
        <end position="76"/>
    </location>
</feature>
<feature type="compositionally biased region" description="Low complexity" evidence="1">
    <location>
        <begin position="487"/>
        <end position="499"/>
    </location>
</feature>
<dbReference type="Proteomes" id="UP001497383">
    <property type="component" value="Chromosome 2"/>
</dbReference>
<feature type="region of interest" description="Disordered" evidence="1">
    <location>
        <begin position="515"/>
        <end position="612"/>
    </location>
</feature>
<keyword evidence="3" id="KW-1185">Reference proteome</keyword>
<feature type="compositionally biased region" description="Low complexity" evidence="1">
    <location>
        <begin position="545"/>
        <end position="587"/>
    </location>
</feature>
<feature type="compositionally biased region" description="Basic and acidic residues" evidence="1">
    <location>
        <begin position="160"/>
        <end position="173"/>
    </location>
</feature>
<sequence length="612" mass="68458">MDQHYQEGSYEQNVKASTSNQRQSPEQGSGQEQLQQVSNPQLYPDQYLQQRPHSGYYTDARYSSTQPPQHLSLGQQQGSYNYQPLQPVRQSMGLPPAPQFPLHNSNYIASSYTQIPTQSPYPTPSQAPQAPQAASAPQVPQVTAQQQSRSSQPNQSPETNARERRSYDDRYEDTNNTLYYGNDRNIIAPIPPLHIQQQLFTKNEGHPLGVENPEAPGGEGGGGGGTSMPASQGNIANGNGARDEEKTLAEVKLEAEEHEMIRSTCTRCKKEFMQRIIIPKTNETSGGGSKALAEPKIFKLCDHCRDLQRQRSRRWQKKTKDKQGVCRRCGTEIPHDERKFVLCPSCRQNLRTRKASRAAQGKCVHCSGPLDASILIKNEDGNVVVSTDLSPTLRAHDDEPATRDGHGGSYKVCQRCRENDKIRRTNLEKLGNCNRCAKPLDSSDYGRHKVCSYCRSRKKRVSRTSVGGGGGGNGEEHYAMPHPQYGVGHDQQQQHQQGMMHHHAVAHLQSIPGSSAVEAPYSNGISMQHPTGYPQPYLPYPGYTPQPQQQQPHQQQQQPLPQSYPIVPIGQYPTHQQQYYTQQAHQTLPPSAHHQPQEQSEEYNSGNYQSHR</sequence>
<feature type="compositionally biased region" description="Polar residues" evidence="1">
    <location>
        <begin position="228"/>
        <end position="237"/>
    </location>
</feature>
<feature type="region of interest" description="Disordered" evidence="1">
    <location>
        <begin position="462"/>
        <end position="503"/>
    </location>
</feature>
<dbReference type="EMBL" id="OZ022406">
    <property type="protein sequence ID" value="CAK9437123.1"/>
    <property type="molecule type" value="Genomic_DNA"/>
</dbReference>
<evidence type="ECO:0008006" key="4">
    <source>
        <dbReference type="Google" id="ProtNLM"/>
    </source>
</evidence>
<evidence type="ECO:0000313" key="3">
    <source>
        <dbReference type="Proteomes" id="UP001497383"/>
    </source>
</evidence>
<gene>
    <name evidence="2" type="ORF">LODBEIA_P15410</name>
</gene>
<name>A0ABP0ZGM7_9ASCO</name>
<accession>A0ABP0ZGM7</accession>